<dbReference type="Proteomes" id="UP000186817">
    <property type="component" value="Unassembled WGS sequence"/>
</dbReference>
<accession>A0A1Q9DDB0</accession>
<name>A0A1Q9DDB0_SYMMI</name>
<evidence type="ECO:0000313" key="2">
    <source>
        <dbReference type="Proteomes" id="UP000186817"/>
    </source>
</evidence>
<dbReference type="OrthoDB" id="443680at2759"/>
<sequence>MGSYWKTPSNVYGFLTVSGLENSTGSWRADRVKRPAGCRTNSSYQPPAADLPMYFDLIDGELRWIPPPPYSFPTMAAFEEQWSNKDLAHALCDTLVEKGQLKEKPAFVRLDREAKIADIFGSVGLDGAKMASFTNPGPLEVLVRKQTEGEDGMALR</sequence>
<dbReference type="AlphaFoldDB" id="A0A1Q9DDB0"/>
<dbReference type="EMBL" id="LSRX01000591">
    <property type="protein sequence ID" value="OLP93204.1"/>
    <property type="molecule type" value="Genomic_DNA"/>
</dbReference>
<evidence type="ECO:0000313" key="1">
    <source>
        <dbReference type="EMBL" id="OLP93204.1"/>
    </source>
</evidence>
<proteinExistence type="predicted"/>
<organism evidence="1 2">
    <name type="scientific">Symbiodinium microadriaticum</name>
    <name type="common">Dinoflagellate</name>
    <name type="synonym">Zooxanthella microadriatica</name>
    <dbReference type="NCBI Taxonomy" id="2951"/>
    <lineage>
        <taxon>Eukaryota</taxon>
        <taxon>Sar</taxon>
        <taxon>Alveolata</taxon>
        <taxon>Dinophyceae</taxon>
        <taxon>Suessiales</taxon>
        <taxon>Symbiodiniaceae</taxon>
        <taxon>Symbiodinium</taxon>
    </lineage>
</organism>
<gene>
    <name evidence="1" type="ORF">AK812_SmicGene24918</name>
</gene>
<reference evidence="1 2" key="1">
    <citation type="submission" date="2016-02" db="EMBL/GenBank/DDBJ databases">
        <title>Genome analysis of coral dinoflagellate symbionts highlights evolutionary adaptations to a symbiotic lifestyle.</title>
        <authorList>
            <person name="Aranda M."/>
            <person name="Li Y."/>
            <person name="Liew Y.J."/>
            <person name="Baumgarten S."/>
            <person name="Simakov O."/>
            <person name="Wilson M."/>
            <person name="Piel J."/>
            <person name="Ashoor H."/>
            <person name="Bougouffa S."/>
            <person name="Bajic V.B."/>
            <person name="Ryu T."/>
            <person name="Ravasi T."/>
            <person name="Bayer T."/>
            <person name="Micklem G."/>
            <person name="Kim H."/>
            <person name="Bhak J."/>
            <person name="Lajeunesse T.C."/>
            <person name="Voolstra C.R."/>
        </authorList>
    </citation>
    <scope>NUCLEOTIDE SEQUENCE [LARGE SCALE GENOMIC DNA]</scope>
    <source>
        <strain evidence="1 2">CCMP2467</strain>
    </source>
</reference>
<keyword evidence="2" id="KW-1185">Reference proteome</keyword>
<protein>
    <submittedName>
        <fullName evidence="1">Uncharacterized protein</fullName>
    </submittedName>
</protein>
<comment type="caution">
    <text evidence="1">The sequence shown here is derived from an EMBL/GenBank/DDBJ whole genome shotgun (WGS) entry which is preliminary data.</text>
</comment>